<dbReference type="KEGG" id="cre:CHLRE_03g145427v5"/>
<dbReference type="OrthoDB" id="422086at2759"/>
<keyword evidence="2 5" id="KW-0812">Transmembrane</keyword>
<dbReference type="EMBL" id="CM008964">
    <property type="protein sequence ID" value="PNW84465.1"/>
    <property type="molecule type" value="Genomic_DNA"/>
</dbReference>
<dbReference type="Pfam" id="PF04140">
    <property type="entry name" value="ICMT"/>
    <property type="match status" value="1"/>
</dbReference>
<dbReference type="AlphaFoldDB" id="A0A2K3DVA4"/>
<dbReference type="PANTHER" id="PTHR12714">
    <property type="entry name" value="PROTEIN-S ISOPRENYLCYSTEINE O-METHYLTRANSFERASE"/>
    <property type="match status" value="1"/>
</dbReference>
<dbReference type="EC" id="2.1.1.100" evidence="5"/>
<comment type="caution">
    <text evidence="5">Lacks conserved residue(s) required for the propagation of feature annotation.</text>
</comment>
<feature type="compositionally biased region" description="Low complexity" evidence="6">
    <location>
        <begin position="112"/>
        <end position="133"/>
    </location>
</feature>
<keyword evidence="3 5" id="KW-1133">Transmembrane helix</keyword>
<feature type="region of interest" description="Disordered" evidence="6">
    <location>
        <begin position="33"/>
        <end position="142"/>
    </location>
</feature>
<keyword evidence="8" id="KW-1185">Reference proteome</keyword>
<feature type="transmembrane region" description="Helical" evidence="5">
    <location>
        <begin position="194"/>
        <end position="214"/>
    </location>
</feature>
<comment type="similarity">
    <text evidence="5">Belongs to the class VI-like SAM-binding methyltransferase superfamily. Isoprenylcysteine carboxyl methyltransferase family.</text>
</comment>
<dbReference type="GO" id="GO:0004671">
    <property type="term" value="F:protein C-terminal S-isoprenylcysteine carboxyl O-methyltransferase activity"/>
    <property type="evidence" value="ECO:0000318"/>
    <property type="project" value="GO_Central"/>
</dbReference>
<evidence type="ECO:0000256" key="6">
    <source>
        <dbReference type="SAM" id="MobiDB-lite"/>
    </source>
</evidence>
<organism evidence="7 8">
    <name type="scientific">Chlamydomonas reinhardtii</name>
    <name type="common">Chlamydomonas smithii</name>
    <dbReference type="NCBI Taxonomy" id="3055"/>
    <lineage>
        <taxon>Eukaryota</taxon>
        <taxon>Viridiplantae</taxon>
        <taxon>Chlorophyta</taxon>
        <taxon>core chlorophytes</taxon>
        <taxon>Chlorophyceae</taxon>
        <taxon>CS clade</taxon>
        <taxon>Chlamydomonadales</taxon>
        <taxon>Chlamydomonadaceae</taxon>
        <taxon>Chlamydomonas</taxon>
    </lineage>
</organism>
<feature type="compositionally biased region" description="Low complexity" evidence="6">
    <location>
        <begin position="82"/>
        <end position="93"/>
    </location>
</feature>
<proteinExistence type="inferred from homology"/>
<evidence type="ECO:0000313" key="8">
    <source>
        <dbReference type="Proteomes" id="UP000006906"/>
    </source>
</evidence>
<dbReference type="GeneID" id="5721263"/>
<dbReference type="FunCoup" id="A0A2K3DVA4">
    <property type="interactions" value="1353"/>
</dbReference>
<feature type="transmembrane region" description="Helical" evidence="5">
    <location>
        <begin position="170"/>
        <end position="188"/>
    </location>
</feature>
<reference evidence="7 8" key="1">
    <citation type="journal article" date="2007" name="Science">
        <title>The Chlamydomonas genome reveals the evolution of key animal and plant functions.</title>
        <authorList>
            <person name="Merchant S.S."/>
            <person name="Prochnik S.E."/>
            <person name="Vallon O."/>
            <person name="Harris E.H."/>
            <person name="Karpowicz S.J."/>
            <person name="Witman G.B."/>
            <person name="Terry A."/>
            <person name="Salamov A."/>
            <person name="Fritz-Laylin L.K."/>
            <person name="Marechal-Drouard L."/>
            <person name="Marshall W.F."/>
            <person name="Qu L.H."/>
            <person name="Nelson D.R."/>
            <person name="Sanderfoot A.A."/>
            <person name="Spalding M.H."/>
            <person name="Kapitonov V.V."/>
            <person name="Ren Q."/>
            <person name="Ferris P."/>
            <person name="Lindquist E."/>
            <person name="Shapiro H."/>
            <person name="Lucas S.M."/>
            <person name="Grimwood J."/>
            <person name="Schmutz J."/>
            <person name="Cardol P."/>
            <person name="Cerutti H."/>
            <person name="Chanfreau G."/>
            <person name="Chen C.L."/>
            <person name="Cognat V."/>
            <person name="Croft M.T."/>
            <person name="Dent R."/>
            <person name="Dutcher S."/>
            <person name="Fernandez E."/>
            <person name="Fukuzawa H."/>
            <person name="Gonzalez-Ballester D."/>
            <person name="Gonzalez-Halphen D."/>
            <person name="Hallmann A."/>
            <person name="Hanikenne M."/>
            <person name="Hippler M."/>
            <person name="Inwood W."/>
            <person name="Jabbari K."/>
            <person name="Kalanon M."/>
            <person name="Kuras R."/>
            <person name="Lefebvre P.A."/>
            <person name="Lemaire S.D."/>
            <person name="Lobanov A.V."/>
            <person name="Lohr M."/>
            <person name="Manuell A."/>
            <person name="Meier I."/>
            <person name="Mets L."/>
            <person name="Mittag M."/>
            <person name="Mittelmeier T."/>
            <person name="Moroney J.V."/>
            <person name="Moseley J."/>
            <person name="Napoli C."/>
            <person name="Nedelcu A.M."/>
            <person name="Niyogi K."/>
            <person name="Novoselov S.V."/>
            <person name="Paulsen I.T."/>
            <person name="Pazour G."/>
            <person name="Purton S."/>
            <person name="Ral J.P."/>
            <person name="Riano-Pachon D.M."/>
            <person name="Riekhof W."/>
            <person name="Rymarquis L."/>
            <person name="Schroda M."/>
            <person name="Stern D."/>
            <person name="Umen J."/>
            <person name="Willows R."/>
            <person name="Wilson N."/>
            <person name="Zimmer S.L."/>
            <person name="Allmer J."/>
            <person name="Balk J."/>
            <person name="Bisova K."/>
            <person name="Chen C.J."/>
            <person name="Elias M."/>
            <person name="Gendler K."/>
            <person name="Hauser C."/>
            <person name="Lamb M.R."/>
            <person name="Ledford H."/>
            <person name="Long J.C."/>
            <person name="Minagawa J."/>
            <person name="Page M.D."/>
            <person name="Pan J."/>
            <person name="Pootakham W."/>
            <person name="Roje S."/>
            <person name="Rose A."/>
            <person name="Stahlberg E."/>
            <person name="Terauchi A.M."/>
            <person name="Yang P."/>
            <person name="Ball S."/>
            <person name="Bowler C."/>
            <person name="Dieckmann C.L."/>
            <person name="Gladyshev V.N."/>
            <person name="Green P."/>
            <person name="Jorgensen R."/>
            <person name="Mayfield S."/>
            <person name="Mueller-Roeber B."/>
            <person name="Rajamani S."/>
            <person name="Sayre R.T."/>
            <person name="Brokstein P."/>
            <person name="Dubchak I."/>
            <person name="Goodstein D."/>
            <person name="Hornick L."/>
            <person name="Huang Y.W."/>
            <person name="Jhaveri J."/>
            <person name="Luo Y."/>
            <person name="Martinez D."/>
            <person name="Ngau W.C."/>
            <person name="Otillar B."/>
            <person name="Poliakov A."/>
            <person name="Porter A."/>
            <person name="Szajkowski L."/>
            <person name="Werner G."/>
            <person name="Zhou K."/>
            <person name="Grigoriev I.V."/>
            <person name="Rokhsar D.S."/>
            <person name="Grossman A.R."/>
        </authorList>
    </citation>
    <scope>NUCLEOTIDE SEQUENCE [LARGE SCALE GENOMIC DNA]</scope>
    <source>
        <strain evidence="8">CC-503</strain>
    </source>
</reference>
<dbReference type="InterPro" id="IPR007269">
    <property type="entry name" value="ICMT_MeTrfase"/>
</dbReference>
<dbReference type="PANTHER" id="PTHR12714:SF26">
    <property type="entry name" value="ISOPRENYLCYSTEINE CARBOXYLMETHYLTRANSFERASE FAMILY PROTEIN"/>
    <property type="match status" value="1"/>
</dbReference>
<dbReference type="Gramene" id="PNW84465">
    <property type="protein sequence ID" value="PNW84465"/>
    <property type="gene ID" value="CHLRE_03g145427v5"/>
</dbReference>
<dbReference type="ExpressionAtlas" id="A0A2K3DVA4">
    <property type="expression patterns" value="baseline"/>
</dbReference>
<keyword evidence="5" id="KW-0808">Transferase</keyword>
<name>A0A2K3DVA4_CHLRE</name>
<dbReference type="RefSeq" id="XP_001695619.2">
    <property type="nucleotide sequence ID" value="XM_001695567.2"/>
</dbReference>
<dbReference type="InParanoid" id="A0A2K3DVA4"/>
<protein>
    <recommendedName>
        <fullName evidence="5">Protein-S-isoprenylcysteine O-methyltransferase</fullName>
        <ecNumber evidence="5">2.1.1.100</ecNumber>
    </recommendedName>
</protein>
<dbReference type="PaxDb" id="3055-EDP01406"/>
<keyword evidence="5" id="KW-0949">S-adenosyl-L-methionine</keyword>
<dbReference type="GO" id="GO:0005783">
    <property type="term" value="C:endoplasmic reticulum"/>
    <property type="evidence" value="ECO:0000318"/>
    <property type="project" value="GO_Central"/>
</dbReference>
<evidence type="ECO:0000313" key="7">
    <source>
        <dbReference type="EMBL" id="PNW84465.1"/>
    </source>
</evidence>
<comment type="catalytic activity">
    <reaction evidence="5">
        <text>[protein]-C-terminal S-[(2E,6E)-farnesyl]-L-cysteine + S-adenosyl-L-methionine = [protein]-C-terminal S-[(2E,6E)-farnesyl]-L-cysteine methyl ester + S-adenosyl-L-homocysteine</text>
        <dbReference type="Rhea" id="RHEA:21672"/>
        <dbReference type="Rhea" id="RHEA-COMP:12125"/>
        <dbReference type="Rhea" id="RHEA-COMP:12126"/>
        <dbReference type="ChEBI" id="CHEBI:57856"/>
        <dbReference type="ChEBI" id="CHEBI:59789"/>
        <dbReference type="ChEBI" id="CHEBI:90510"/>
        <dbReference type="ChEBI" id="CHEBI:90511"/>
        <dbReference type="EC" id="2.1.1.100"/>
    </reaction>
</comment>
<gene>
    <name evidence="7" type="ORF">CHLRE_03g145427v5</name>
</gene>
<evidence type="ECO:0000256" key="1">
    <source>
        <dbReference type="ARBA" id="ARBA00004141"/>
    </source>
</evidence>
<dbReference type="Proteomes" id="UP000006906">
    <property type="component" value="Chromosome 3"/>
</dbReference>
<keyword evidence="5" id="KW-0256">Endoplasmic reticulum</keyword>
<evidence type="ECO:0000256" key="3">
    <source>
        <dbReference type="ARBA" id="ARBA00022989"/>
    </source>
</evidence>
<evidence type="ECO:0000256" key="5">
    <source>
        <dbReference type="RuleBase" id="RU362022"/>
    </source>
</evidence>
<evidence type="ECO:0000256" key="2">
    <source>
        <dbReference type="ARBA" id="ARBA00022692"/>
    </source>
</evidence>
<sequence length="307" mass="32506">MHSVGLVSGGRRLAFATRNGNVAKPLPFLRVAQPRVATPPSKPAENKDTPDDVVDVEATIVSPAPASLAAPARAPAAPAPAAPATASSSAGPAEPAPELDPATSGSEDDRTSSAAASTSTSTSSDTSAKPATSHPLEDLPEEVEEDLIASKELVAEIMDGSAMGRRGEGWLLATLAALTMLVFPPLTLKGLVDFLATLALTSGAIFIITALFTLGRNLSPLLQPRKKHSLVVSGIYSYVRHPMYGGLMLVAAGFTILTRNETRLAILALLWYIMERVVVTEERALSERYPEYAEYKAKVKKFLPFIY</sequence>
<dbReference type="STRING" id="3055.A0A2K3DVA4"/>
<accession>A0A2K3DVA4</accession>
<keyword evidence="5" id="KW-0489">Methyltransferase</keyword>
<feature type="transmembrane region" description="Helical" evidence="5">
    <location>
        <begin position="235"/>
        <end position="256"/>
    </location>
</feature>
<comment type="subcellular location">
    <subcellularLocation>
        <location evidence="5">Endoplasmic reticulum membrane</location>
        <topology evidence="5">Multi-pass membrane protein</topology>
    </subcellularLocation>
    <subcellularLocation>
        <location evidence="1">Membrane</location>
        <topology evidence="1">Multi-pass membrane protein</topology>
    </subcellularLocation>
</comment>
<feature type="compositionally biased region" description="Low complexity" evidence="6">
    <location>
        <begin position="62"/>
        <end position="76"/>
    </location>
</feature>
<dbReference type="Gene3D" id="1.20.120.1630">
    <property type="match status" value="1"/>
</dbReference>
<dbReference type="GO" id="GO:0032259">
    <property type="term" value="P:methylation"/>
    <property type="evidence" value="ECO:0007669"/>
    <property type="project" value="UniProtKB-KW"/>
</dbReference>
<keyword evidence="4 5" id="KW-0472">Membrane</keyword>
<comment type="cofactor">
    <cofactor evidence="5">
        <name>Zn(2+)</name>
        <dbReference type="ChEBI" id="CHEBI:29105"/>
    </cofactor>
    <text evidence="5">Divalent metal cations. Probably Zn(2+).</text>
</comment>
<evidence type="ECO:0000256" key="4">
    <source>
        <dbReference type="ARBA" id="ARBA00023136"/>
    </source>
</evidence>
<dbReference type="GO" id="GO:0005789">
    <property type="term" value="C:endoplasmic reticulum membrane"/>
    <property type="evidence" value="ECO:0007669"/>
    <property type="project" value="UniProtKB-SubCell"/>
</dbReference>